<reference evidence="1 2" key="1">
    <citation type="submission" date="2019-05" db="EMBL/GenBank/DDBJ databases">
        <title>Another draft genome of Portunus trituberculatus and its Hox gene families provides insights of decapod evolution.</title>
        <authorList>
            <person name="Jeong J.-H."/>
            <person name="Song I."/>
            <person name="Kim S."/>
            <person name="Choi T."/>
            <person name="Kim D."/>
            <person name="Ryu S."/>
            <person name="Kim W."/>
        </authorList>
    </citation>
    <scope>NUCLEOTIDE SEQUENCE [LARGE SCALE GENOMIC DNA]</scope>
    <source>
        <tissue evidence="1">Muscle</tissue>
    </source>
</reference>
<organism evidence="1 2">
    <name type="scientific">Portunus trituberculatus</name>
    <name type="common">Swimming crab</name>
    <name type="synonym">Neptunus trituberculatus</name>
    <dbReference type="NCBI Taxonomy" id="210409"/>
    <lineage>
        <taxon>Eukaryota</taxon>
        <taxon>Metazoa</taxon>
        <taxon>Ecdysozoa</taxon>
        <taxon>Arthropoda</taxon>
        <taxon>Crustacea</taxon>
        <taxon>Multicrustacea</taxon>
        <taxon>Malacostraca</taxon>
        <taxon>Eumalacostraca</taxon>
        <taxon>Eucarida</taxon>
        <taxon>Decapoda</taxon>
        <taxon>Pleocyemata</taxon>
        <taxon>Brachyura</taxon>
        <taxon>Eubrachyura</taxon>
        <taxon>Portunoidea</taxon>
        <taxon>Portunidae</taxon>
        <taxon>Portuninae</taxon>
        <taxon>Portunus</taxon>
    </lineage>
</organism>
<evidence type="ECO:0000313" key="2">
    <source>
        <dbReference type="Proteomes" id="UP000324222"/>
    </source>
</evidence>
<protein>
    <submittedName>
        <fullName evidence="1">Uncharacterized protein</fullName>
    </submittedName>
</protein>
<accession>A0A5B7IHI3</accession>
<sequence length="109" mass="11960">MSFVAGKVYPSLPKNACEPRPASKAWAALTGALPQYLPKGDTSLHHSAAAPNEHHAGCLPRAAGEACTRTWYQRCLMNQTLHRLPPRVEAGKAELLSLPHCRAHRERKT</sequence>
<comment type="caution">
    <text evidence="1">The sequence shown here is derived from an EMBL/GenBank/DDBJ whole genome shotgun (WGS) entry which is preliminary data.</text>
</comment>
<dbReference type="AlphaFoldDB" id="A0A5B7IHI3"/>
<gene>
    <name evidence="1" type="ORF">E2C01_076375</name>
</gene>
<dbReference type="EMBL" id="VSRR010057857">
    <property type="protein sequence ID" value="MPC81743.1"/>
    <property type="molecule type" value="Genomic_DNA"/>
</dbReference>
<proteinExistence type="predicted"/>
<keyword evidence="2" id="KW-1185">Reference proteome</keyword>
<dbReference type="Proteomes" id="UP000324222">
    <property type="component" value="Unassembled WGS sequence"/>
</dbReference>
<name>A0A5B7IHI3_PORTR</name>
<evidence type="ECO:0000313" key="1">
    <source>
        <dbReference type="EMBL" id="MPC81743.1"/>
    </source>
</evidence>